<dbReference type="Proteomes" id="UP000198606">
    <property type="component" value="Unassembled WGS sequence"/>
</dbReference>
<keyword evidence="4" id="KW-1185">Reference proteome</keyword>
<dbReference type="EMBL" id="JACBYV010000001">
    <property type="protein sequence ID" value="NYH72932.1"/>
    <property type="molecule type" value="Genomic_DNA"/>
</dbReference>
<dbReference type="STRING" id="29435.SAMN05216588_11658"/>
<organism evidence="2 3">
    <name type="scientific">Phytopseudomonas flavescens</name>
    <dbReference type="NCBI Taxonomy" id="29435"/>
    <lineage>
        <taxon>Bacteria</taxon>
        <taxon>Pseudomonadati</taxon>
        <taxon>Pseudomonadota</taxon>
        <taxon>Gammaproteobacteria</taxon>
        <taxon>Pseudomonadales</taxon>
        <taxon>Pseudomonadaceae</taxon>
        <taxon>Phytopseudomonas</taxon>
    </lineage>
</organism>
<reference evidence="1 4" key="2">
    <citation type="submission" date="2020-07" db="EMBL/GenBank/DDBJ databases">
        <title>Genomic analyses of the natural microbiome of Caenorhabditis elegans.</title>
        <authorList>
            <person name="Samuel B."/>
        </authorList>
    </citation>
    <scope>NUCLEOTIDE SEQUENCE [LARGE SCALE GENOMIC DNA]</scope>
    <source>
        <strain evidence="1 4">BIGb0408</strain>
    </source>
</reference>
<evidence type="ECO:0000313" key="2">
    <source>
        <dbReference type="EMBL" id="SDI40546.1"/>
    </source>
</evidence>
<dbReference type="RefSeq" id="WP_257026851.1">
    <property type="nucleotide sequence ID" value="NZ_FNDG01000016.1"/>
</dbReference>
<evidence type="ECO:0000313" key="3">
    <source>
        <dbReference type="Proteomes" id="UP000198606"/>
    </source>
</evidence>
<evidence type="ECO:0000313" key="1">
    <source>
        <dbReference type="EMBL" id="NYH72932.1"/>
    </source>
</evidence>
<protein>
    <submittedName>
        <fullName evidence="2">Uncharacterized protein</fullName>
    </submittedName>
</protein>
<name>A0A1G8KAP1_9GAMM</name>
<reference evidence="2 3" key="1">
    <citation type="submission" date="2016-10" db="EMBL/GenBank/DDBJ databases">
        <authorList>
            <person name="de Groot N.N."/>
        </authorList>
    </citation>
    <scope>NUCLEOTIDE SEQUENCE [LARGE SCALE GENOMIC DNA]</scope>
    <source>
        <strain evidence="2 3">LMG 18387</strain>
    </source>
</reference>
<dbReference type="AlphaFoldDB" id="A0A1G8KAP1"/>
<dbReference type="Proteomes" id="UP000578688">
    <property type="component" value="Unassembled WGS sequence"/>
</dbReference>
<sequence length="43" mass="4868">MKRYLSRLASRLLDNLHGDSVSTLIGWPGVPPADNGERMCRQR</sequence>
<proteinExistence type="predicted"/>
<gene>
    <name evidence="1" type="ORF">FHR27_001542</name>
    <name evidence="2" type="ORF">SAMN05216588_11658</name>
</gene>
<dbReference type="EMBL" id="FNDG01000016">
    <property type="protein sequence ID" value="SDI40546.1"/>
    <property type="molecule type" value="Genomic_DNA"/>
</dbReference>
<evidence type="ECO:0000313" key="4">
    <source>
        <dbReference type="Proteomes" id="UP000578688"/>
    </source>
</evidence>
<accession>A0A1G8KAP1</accession>